<protein>
    <recommendedName>
        <fullName evidence="10">Serine incorporator</fullName>
    </recommendedName>
</protein>
<evidence type="ECO:0000256" key="6">
    <source>
        <dbReference type="SAM" id="Phobius"/>
    </source>
</evidence>
<evidence type="ECO:0000256" key="2">
    <source>
        <dbReference type="ARBA" id="ARBA00006665"/>
    </source>
</evidence>
<feature type="transmembrane region" description="Helical" evidence="6">
    <location>
        <begin position="363"/>
        <end position="386"/>
    </location>
</feature>
<dbReference type="Proteomes" id="UP000198341">
    <property type="component" value="Chromosome 4"/>
</dbReference>
<comment type="similarity">
    <text evidence="2">Belongs to the TDE1 family.</text>
</comment>
<feature type="transmembrane region" description="Helical" evidence="6">
    <location>
        <begin position="179"/>
        <end position="199"/>
    </location>
</feature>
<dbReference type="eggNOG" id="KOG2592">
    <property type="taxonomic scope" value="Eukaryota"/>
</dbReference>
<dbReference type="Pfam" id="PF03348">
    <property type="entry name" value="Serinc"/>
    <property type="match status" value="2"/>
</dbReference>
<keyword evidence="7" id="KW-0732">Signal</keyword>
<feature type="chain" id="PRO_5012677874" description="Serine incorporator" evidence="7">
    <location>
        <begin position="16"/>
        <end position="436"/>
    </location>
</feature>
<dbReference type="STRING" id="41875.K8EDY0"/>
<dbReference type="GeneID" id="19016399"/>
<feature type="transmembrane region" description="Helical" evidence="6">
    <location>
        <begin position="316"/>
        <end position="334"/>
    </location>
</feature>
<evidence type="ECO:0000256" key="4">
    <source>
        <dbReference type="ARBA" id="ARBA00022989"/>
    </source>
</evidence>
<name>K8EDY0_9CHLO</name>
<dbReference type="InterPro" id="IPR005016">
    <property type="entry name" value="TDE1/TMS"/>
</dbReference>
<dbReference type="PANTHER" id="PTHR10383">
    <property type="entry name" value="SERINE INCORPORATOR"/>
    <property type="match status" value="1"/>
</dbReference>
<evidence type="ECO:0000256" key="7">
    <source>
        <dbReference type="SAM" id="SignalP"/>
    </source>
</evidence>
<evidence type="ECO:0000313" key="8">
    <source>
        <dbReference type="EMBL" id="CCO16189.1"/>
    </source>
</evidence>
<accession>K8EDY0</accession>
<feature type="transmembrane region" description="Helical" evidence="6">
    <location>
        <begin position="147"/>
        <end position="167"/>
    </location>
</feature>
<evidence type="ECO:0000313" key="9">
    <source>
        <dbReference type="Proteomes" id="UP000198341"/>
    </source>
</evidence>
<comment type="subcellular location">
    <subcellularLocation>
        <location evidence="1">Membrane</location>
        <topology evidence="1">Multi-pass membrane protein</topology>
    </subcellularLocation>
</comment>
<feature type="transmembrane region" description="Helical" evidence="6">
    <location>
        <begin position="250"/>
        <end position="269"/>
    </location>
</feature>
<dbReference type="RefSeq" id="XP_007513664.1">
    <property type="nucleotide sequence ID" value="XM_007513602.1"/>
</dbReference>
<dbReference type="KEGG" id="bpg:Bathy04g03730"/>
<keyword evidence="3 6" id="KW-0812">Transmembrane</keyword>
<feature type="transmembrane region" description="Helical" evidence="6">
    <location>
        <begin position="214"/>
        <end position="238"/>
    </location>
</feature>
<keyword evidence="9" id="KW-1185">Reference proteome</keyword>
<feature type="signal peptide" evidence="7">
    <location>
        <begin position="1"/>
        <end position="15"/>
    </location>
</feature>
<evidence type="ECO:0008006" key="10">
    <source>
        <dbReference type="Google" id="ProtNLM"/>
    </source>
</evidence>
<keyword evidence="5 6" id="KW-0472">Membrane</keyword>
<organism evidence="8 9">
    <name type="scientific">Bathycoccus prasinos</name>
    <dbReference type="NCBI Taxonomy" id="41875"/>
    <lineage>
        <taxon>Eukaryota</taxon>
        <taxon>Viridiplantae</taxon>
        <taxon>Chlorophyta</taxon>
        <taxon>Mamiellophyceae</taxon>
        <taxon>Mamiellales</taxon>
        <taxon>Bathycoccaceae</taxon>
        <taxon>Bathycoccus</taxon>
    </lineage>
</organism>
<evidence type="ECO:0000256" key="1">
    <source>
        <dbReference type="ARBA" id="ARBA00004141"/>
    </source>
</evidence>
<dbReference type="EMBL" id="FO082275">
    <property type="protein sequence ID" value="CCO16189.1"/>
    <property type="molecule type" value="Genomic_DNA"/>
</dbReference>
<sequence>MSAFLCCASWAGCSALNCCANALNIHQRGEKSFKSVYFVSYFLTQVLAWQMRDNYPSETSSIEKFTHTEMQGCQGSRCAYESAMRVALTNVLFFSCMLLVTFKADVPETEEEEEKEEGEDEERRQALKQSRRDRFENLNVRYRVHVAYWPFKLLLWLAFLCVSFWWVPSESVDVAFQVFRFGAGVFLLVQMIVIIATVYELNEYLVEKAEEGRAGAIALVVGTIVAFALAVATFALSFTRYDCDGDKTTVAALSMAIVFVVICCGFSLMEDIRGGLFTSAIVALYVAYLMASASMERSKTCNLVDNATMQSKDEEIIEIVGFVVQLGVVALSAFKAASGHKRFQGVAHITDDDDEHGSAAYTFFHGVFLVASMHAACLLVGWVKVTQEEEENSGGTKAISSTTAESFWIKATCAYFTAFLYLWSLIAPKVMPDREF</sequence>
<dbReference type="AlphaFoldDB" id="K8EDY0"/>
<proteinExistence type="inferred from homology"/>
<reference evidence="8 9" key="1">
    <citation type="submission" date="2011-10" db="EMBL/GenBank/DDBJ databases">
        <authorList>
            <person name="Genoscope - CEA"/>
        </authorList>
    </citation>
    <scope>NUCLEOTIDE SEQUENCE [LARGE SCALE GENOMIC DNA]</scope>
    <source>
        <strain evidence="8 9">RCC 1105</strain>
    </source>
</reference>
<feature type="transmembrane region" description="Helical" evidence="6">
    <location>
        <begin position="275"/>
        <end position="295"/>
    </location>
</feature>
<dbReference type="OrthoDB" id="5963193at2759"/>
<evidence type="ECO:0000256" key="5">
    <source>
        <dbReference type="ARBA" id="ARBA00023136"/>
    </source>
</evidence>
<keyword evidence="4 6" id="KW-1133">Transmembrane helix</keyword>
<evidence type="ECO:0000256" key="3">
    <source>
        <dbReference type="ARBA" id="ARBA00022692"/>
    </source>
</evidence>
<feature type="transmembrane region" description="Helical" evidence="6">
    <location>
        <begin position="407"/>
        <end position="426"/>
    </location>
</feature>
<dbReference type="PANTHER" id="PTHR10383:SF9">
    <property type="entry name" value="SERINE INCORPORATOR, ISOFORM F"/>
    <property type="match status" value="1"/>
</dbReference>
<dbReference type="GO" id="GO:0016020">
    <property type="term" value="C:membrane"/>
    <property type="evidence" value="ECO:0007669"/>
    <property type="project" value="UniProtKB-SubCell"/>
</dbReference>
<gene>
    <name evidence="8" type="ORF">Bathy04g03730</name>
</gene>